<feature type="transmembrane region" description="Helical" evidence="1">
    <location>
        <begin position="520"/>
        <end position="544"/>
    </location>
</feature>
<feature type="transmembrane region" description="Helical" evidence="1">
    <location>
        <begin position="335"/>
        <end position="359"/>
    </location>
</feature>
<dbReference type="RefSeq" id="WP_155322516.1">
    <property type="nucleotide sequence ID" value="NZ_AP021876.1"/>
</dbReference>
<keyword evidence="1" id="KW-0812">Transmembrane</keyword>
<accession>A0A5K7ZNP1</accession>
<sequence>MTKGLIGLFVVFLLLCMVEPATGMRLPSPGSDSPMGQVILQVPYGIKNSDVMNSTGLVVRDSVITSMVIVESYSPAPFDANLTVEIPKPFLPVKTGEEFEIREEADRYVLSARFRLVTEFDDWYRLLHIRIPATIKPDKYLIRAKACLTGPNRKTQNAVIDRQATIRVVAPEELDRLLMVPSINIPADMEGKMDEKKEKNCLVLRSGLGFLGKLLGSGEDDDVLPVSFVAVHMINRADEDAAVLVGWEVLDQTTGQEARGFRISKKFLELHGGGDDRIYSQILAPAGQAIDFTLPIFADRERVLAGRYVGRVYMKLFGSETMLLSREFALTVRKMSWSSIATTLYAIGVAIAVGLFLMARHPRLLRRFKTRWLILIALFGSVKFMVSLVPRVFLNELFNGLLGPFSGFATGLIREGMTSVFVMALVVLVPLPGVVTLSMLMSMVLICMMGNFSPVYILFMAVSMSTMEIALYLTGFTREKGDEFTRTKTALLLAALGVGAANAFATFVDYNLLMLLYRLYYAKWFVLANIIVVGFLYSAIFAPAGVMLGNRLRRVATE</sequence>
<organism evidence="2 3">
    <name type="scientific">Desulfosarcina ovata subsp. sediminis</name>
    <dbReference type="NCBI Taxonomy" id="885957"/>
    <lineage>
        <taxon>Bacteria</taxon>
        <taxon>Pseudomonadati</taxon>
        <taxon>Thermodesulfobacteriota</taxon>
        <taxon>Desulfobacteria</taxon>
        <taxon>Desulfobacterales</taxon>
        <taxon>Desulfosarcinaceae</taxon>
        <taxon>Desulfosarcina</taxon>
    </lineage>
</organism>
<keyword evidence="1" id="KW-1133">Transmembrane helix</keyword>
<reference evidence="2 3" key="1">
    <citation type="submission" date="2019-11" db="EMBL/GenBank/DDBJ databases">
        <title>Comparative genomics of hydrocarbon-degrading Desulfosarcina strains.</title>
        <authorList>
            <person name="Watanabe M."/>
            <person name="Kojima H."/>
            <person name="Fukui M."/>
        </authorList>
    </citation>
    <scope>NUCLEOTIDE SEQUENCE [LARGE SCALE GENOMIC DNA]</scope>
    <source>
        <strain evidence="2 3">28bB2T</strain>
    </source>
</reference>
<feature type="transmembrane region" description="Helical" evidence="1">
    <location>
        <begin position="456"/>
        <end position="477"/>
    </location>
</feature>
<dbReference type="Proteomes" id="UP000425960">
    <property type="component" value="Chromosome"/>
</dbReference>
<proteinExistence type="predicted"/>
<protein>
    <submittedName>
        <fullName evidence="2">Uncharacterized protein</fullName>
    </submittedName>
</protein>
<evidence type="ECO:0000256" key="1">
    <source>
        <dbReference type="SAM" id="Phobius"/>
    </source>
</evidence>
<dbReference type="EMBL" id="AP021876">
    <property type="protein sequence ID" value="BBO81947.1"/>
    <property type="molecule type" value="Genomic_DNA"/>
</dbReference>
<dbReference type="AlphaFoldDB" id="A0A5K7ZNP1"/>
<feature type="transmembrane region" description="Helical" evidence="1">
    <location>
        <begin position="371"/>
        <end position="391"/>
    </location>
</feature>
<feature type="transmembrane region" description="Helical" evidence="1">
    <location>
        <begin position="420"/>
        <end position="444"/>
    </location>
</feature>
<evidence type="ECO:0000313" key="2">
    <source>
        <dbReference type="EMBL" id="BBO81947.1"/>
    </source>
</evidence>
<name>A0A5K7ZNP1_9BACT</name>
<evidence type="ECO:0000313" key="3">
    <source>
        <dbReference type="Proteomes" id="UP000425960"/>
    </source>
</evidence>
<dbReference type="KEGG" id="dov:DSCO28_25130"/>
<keyword evidence="1" id="KW-0472">Membrane</keyword>
<feature type="transmembrane region" description="Helical" evidence="1">
    <location>
        <begin position="489"/>
        <end position="508"/>
    </location>
</feature>
<gene>
    <name evidence="2" type="ORF">DSCO28_25130</name>
</gene>